<dbReference type="EMBL" id="WMET01000007">
    <property type="protein sequence ID" value="MYL21850.1"/>
    <property type="molecule type" value="Genomic_DNA"/>
</dbReference>
<reference evidence="1 2" key="1">
    <citation type="submission" date="2019-11" db="EMBL/GenBank/DDBJ databases">
        <title>Genome sequences of 17 halophilic strains isolated from different environments.</title>
        <authorList>
            <person name="Furrow R.E."/>
        </authorList>
    </citation>
    <scope>NUCLEOTIDE SEQUENCE [LARGE SCALE GENOMIC DNA]</scope>
    <source>
        <strain evidence="1 2">22511_23_Filter</strain>
    </source>
</reference>
<protein>
    <submittedName>
        <fullName evidence="1">Uncharacterized protein</fullName>
    </submittedName>
</protein>
<gene>
    <name evidence="1" type="ORF">GLW04_18335</name>
</gene>
<sequence>MEQANWFDFVDSAHDPIFLELRKLTEGCPTVTIASYTVTLNAFSLFEIESIGIHDCVSTLEQCYNYLCTHTAE</sequence>
<dbReference type="AlphaFoldDB" id="A0A845DWE5"/>
<evidence type="ECO:0000313" key="2">
    <source>
        <dbReference type="Proteomes" id="UP000460949"/>
    </source>
</evidence>
<name>A0A845DWE5_9BACI</name>
<comment type="caution">
    <text evidence="1">The sequence shown here is derived from an EMBL/GenBank/DDBJ whole genome shotgun (WGS) entry which is preliminary data.</text>
</comment>
<organism evidence="1 2">
    <name type="scientific">Halobacillus litoralis</name>
    <dbReference type="NCBI Taxonomy" id="45668"/>
    <lineage>
        <taxon>Bacteria</taxon>
        <taxon>Bacillati</taxon>
        <taxon>Bacillota</taxon>
        <taxon>Bacilli</taxon>
        <taxon>Bacillales</taxon>
        <taxon>Bacillaceae</taxon>
        <taxon>Halobacillus</taxon>
    </lineage>
</organism>
<dbReference type="RefSeq" id="WP_160839789.1">
    <property type="nucleotide sequence ID" value="NZ_JAIVAK010000012.1"/>
</dbReference>
<accession>A0A845DWE5</accession>
<dbReference type="OrthoDB" id="2969891at2"/>
<evidence type="ECO:0000313" key="1">
    <source>
        <dbReference type="EMBL" id="MYL21850.1"/>
    </source>
</evidence>
<dbReference type="Proteomes" id="UP000460949">
    <property type="component" value="Unassembled WGS sequence"/>
</dbReference>
<proteinExistence type="predicted"/>